<dbReference type="EMBL" id="KL660192">
    <property type="protein sequence ID" value="KFA67508.1"/>
    <property type="molecule type" value="Genomic_DNA"/>
</dbReference>
<evidence type="ECO:0000313" key="3">
    <source>
        <dbReference type="Proteomes" id="UP000028524"/>
    </source>
</evidence>
<feature type="region of interest" description="Disordered" evidence="1">
    <location>
        <begin position="58"/>
        <end position="86"/>
    </location>
</feature>
<evidence type="ECO:0000256" key="1">
    <source>
        <dbReference type="SAM" id="MobiDB-lite"/>
    </source>
</evidence>
<feature type="region of interest" description="Disordered" evidence="1">
    <location>
        <begin position="1"/>
        <end position="25"/>
    </location>
</feature>
<dbReference type="Proteomes" id="UP000028524">
    <property type="component" value="Unassembled WGS sequence"/>
</dbReference>
<sequence>MPGRELASFPNPQKMPRSQKRQEPRLELRAWSHESTTMEDDADGLDVGVTARTCEQQHALQPNTTYPLIAPNRPSSGSPMDKTWQHATDPVEEVAIPAPIMLV</sequence>
<keyword evidence="3" id="KW-1185">Reference proteome</keyword>
<name>A0A084QU73_STAC4</name>
<proteinExistence type="predicted"/>
<dbReference type="InParanoid" id="A0A084QU73"/>
<dbReference type="HOGENOM" id="CLU_2265478_0_0_1"/>
<protein>
    <submittedName>
        <fullName evidence="2">Uncharacterized protein</fullName>
    </submittedName>
</protein>
<accession>A0A084QU73</accession>
<evidence type="ECO:0000313" key="2">
    <source>
        <dbReference type="EMBL" id="KFA67508.1"/>
    </source>
</evidence>
<dbReference type="AlphaFoldDB" id="A0A084QU73"/>
<gene>
    <name evidence="2" type="ORF">S40285_09830</name>
</gene>
<reference evidence="2 3" key="1">
    <citation type="journal article" date="2014" name="BMC Genomics">
        <title>Comparative genome sequencing reveals chemotype-specific gene clusters in the toxigenic black mold Stachybotrys.</title>
        <authorList>
            <person name="Semeiks J."/>
            <person name="Borek D."/>
            <person name="Otwinowski Z."/>
            <person name="Grishin N.V."/>
        </authorList>
    </citation>
    <scope>NUCLEOTIDE SEQUENCE [LARGE SCALE GENOMIC DNA]</scope>
    <source>
        <strain evidence="2 3">IBT 40285</strain>
    </source>
</reference>
<organism evidence="2 3">
    <name type="scientific">Stachybotrys chlorohalonatus (strain IBT 40285)</name>
    <dbReference type="NCBI Taxonomy" id="1283841"/>
    <lineage>
        <taxon>Eukaryota</taxon>
        <taxon>Fungi</taxon>
        <taxon>Dikarya</taxon>
        <taxon>Ascomycota</taxon>
        <taxon>Pezizomycotina</taxon>
        <taxon>Sordariomycetes</taxon>
        <taxon>Hypocreomycetidae</taxon>
        <taxon>Hypocreales</taxon>
        <taxon>Stachybotryaceae</taxon>
        <taxon>Stachybotrys</taxon>
    </lineage>
</organism>